<dbReference type="Gene3D" id="3.40.50.1820">
    <property type="entry name" value="alpha/beta hydrolase"/>
    <property type="match status" value="1"/>
</dbReference>
<protein>
    <recommendedName>
        <fullName evidence="7">Lipase</fullName>
    </recommendedName>
</protein>
<evidence type="ECO:0000256" key="8">
    <source>
        <dbReference type="PIRSR" id="PIRSR000862-1"/>
    </source>
</evidence>
<keyword evidence="3 7" id="KW-0378">Hydrolase</keyword>
<proteinExistence type="inferred from homology"/>
<evidence type="ECO:0000256" key="6">
    <source>
        <dbReference type="ARBA" id="ARBA00023180"/>
    </source>
</evidence>
<organism evidence="10 11">
    <name type="scientific">Parnassius mnemosyne</name>
    <name type="common">clouded apollo</name>
    <dbReference type="NCBI Taxonomy" id="213953"/>
    <lineage>
        <taxon>Eukaryota</taxon>
        <taxon>Metazoa</taxon>
        <taxon>Ecdysozoa</taxon>
        <taxon>Arthropoda</taxon>
        <taxon>Hexapoda</taxon>
        <taxon>Insecta</taxon>
        <taxon>Pterygota</taxon>
        <taxon>Neoptera</taxon>
        <taxon>Endopterygota</taxon>
        <taxon>Lepidoptera</taxon>
        <taxon>Glossata</taxon>
        <taxon>Ditrysia</taxon>
        <taxon>Papilionoidea</taxon>
        <taxon>Papilionidae</taxon>
        <taxon>Parnassiinae</taxon>
        <taxon>Parnassini</taxon>
        <taxon>Parnassius</taxon>
        <taxon>Driopa</taxon>
    </lineage>
</organism>
<dbReference type="FunFam" id="3.40.50.1820:FF:000057">
    <property type="entry name" value="Lipase"/>
    <property type="match status" value="1"/>
</dbReference>
<evidence type="ECO:0000313" key="11">
    <source>
        <dbReference type="Proteomes" id="UP001314205"/>
    </source>
</evidence>
<feature type="active site" description="Nucleophile" evidence="8">
    <location>
        <position position="185"/>
    </location>
</feature>
<feature type="domain" description="Partial AB-hydrolase lipase" evidence="9">
    <location>
        <begin position="49"/>
        <end position="107"/>
    </location>
</feature>
<keyword evidence="5" id="KW-0443">Lipid metabolism</keyword>
<dbReference type="Pfam" id="PF04083">
    <property type="entry name" value="Abhydro_lipase"/>
    <property type="match status" value="1"/>
</dbReference>
<evidence type="ECO:0000313" key="10">
    <source>
        <dbReference type="EMBL" id="CAK1593026.1"/>
    </source>
</evidence>
<dbReference type="GO" id="GO:0016042">
    <property type="term" value="P:lipid catabolic process"/>
    <property type="evidence" value="ECO:0007669"/>
    <property type="project" value="UniProtKB-KW"/>
</dbReference>
<dbReference type="GO" id="GO:0016788">
    <property type="term" value="F:hydrolase activity, acting on ester bonds"/>
    <property type="evidence" value="ECO:0007669"/>
    <property type="project" value="InterPro"/>
</dbReference>
<accession>A0AAV1LH04</accession>
<dbReference type="SUPFAM" id="SSF53474">
    <property type="entry name" value="alpha/beta-Hydrolases"/>
    <property type="match status" value="1"/>
</dbReference>
<evidence type="ECO:0000256" key="7">
    <source>
        <dbReference type="PIRNR" id="PIRNR000862"/>
    </source>
</evidence>
<evidence type="ECO:0000256" key="1">
    <source>
        <dbReference type="ARBA" id="ARBA00010701"/>
    </source>
</evidence>
<evidence type="ECO:0000256" key="3">
    <source>
        <dbReference type="ARBA" id="ARBA00022801"/>
    </source>
</evidence>
<reference evidence="10 11" key="1">
    <citation type="submission" date="2023-11" db="EMBL/GenBank/DDBJ databases">
        <authorList>
            <person name="Hedman E."/>
            <person name="Englund M."/>
            <person name="Stromberg M."/>
            <person name="Nyberg Akerstrom W."/>
            <person name="Nylinder S."/>
            <person name="Jareborg N."/>
            <person name="Kallberg Y."/>
            <person name="Kronander E."/>
        </authorList>
    </citation>
    <scope>NUCLEOTIDE SEQUENCE [LARGE SCALE GENOMIC DNA]</scope>
</reference>
<dbReference type="InterPro" id="IPR029058">
    <property type="entry name" value="AB_hydrolase_fold"/>
</dbReference>
<dbReference type="AlphaFoldDB" id="A0AAV1LH04"/>
<dbReference type="PANTHER" id="PTHR11005">
    <property type="entry name" value="LYSOSOMAL ACID LIPASE-RELATED"/>
    <property type="match status" value="1"/>
</dbReference>
<evidence type="ECO:0000259" key="9">
    <source>
        <dbReference type="Pfam" id="PF04083"/>
    </source>
</evidence>
<feature type="active site" description="Charge relay system" evidence="8">
    <location>
        <position position="391"/>
    </location>
</feature>
<evidence type="ECO:0000256" key="5">
    <source>
        <dbReference type="ARBA" id="ARBA00023098"/>
    </source>
</evidence>
<feature type="active site" description="Charge relay system" evidence="8">
    <location>
        <position position="359"/>
    </location>
</feature>
<keyword evidence="4 7" id="KW-0442">Lipid degradation</keyword>
<dbReference type="EMBL" id="CAVLGL010000088">
    <property type="protein sequence ID" value="CAK1593026.1"/>
    <property type="molecule type" value="Genomic_DNA"/>
</dbReference>
<sequence>MLWRTDIYIVLPFIFFHINNNNVIADSFITIREIKLFEGYPLDSLLNFTELTSVHGYHTEEHTVVTEDGYVLTIFRIPKGKNCEGPLKEPPVLIMHGLLMSSDLWLDSGPGAGLAYLISDDCYDLWAGNVRGNYYGKRHETLNSNTDIDFWEFSVNEMGRFDLPAIIDYIVNYTSSETINYVGYSQGACIYFIMCSERQVYCDKVQVGIFLAPSARNLYTISIAFRLITEAYAVSYPLLTEIGIYEALPLGGIVQQAAAFICKDYILADTLCRAIMSILDSPHPDSVETETIRVLVGHFPAGTSVKNMVWYSQSLNADNFQNFDYGTVANLETYNSNKPPAYNLSATTTPTVLINGRNDFLTTLADVEWLTSKLPNVIEHYIVEDDFLWNHIDVPYSKLTSKEILPKITEALWKYSKEVEDD</sequence>
<evidence type="ECO:0000256" key="4">
    <source>
        <dbReference type="ARBA" id="ARBA00022963"/>
    </source>
</evidence>
<keyword evidence="11" id="KW-1185">Reference proteome</keyword>
<keyword evidence="6" id="KW-0325">Glycoprotein</keyword>
<dbReference type="Proteomes" id="UP001314205">
    <property type="component" value="Unassembled WGS sequence"/>
</dbReference>
<dbReference type="InterPro" id="IPR006693">
    <property type="entry name" value="AB_hydrolase_lipase"/>
</dbReference>
<gene>
    <name evidence="10" type="ORF">PARMNEM_LOCUS12873</name>
</gene>
<name>A0AAV1LH04_9NEOP</name>
<keyword evidence="2" id="KW-0732">Signal</keyword>
<dbReference type="PIRSF" id="PIRSF000862">
    <property type="entry name" value="Steryl_ester_lip"/>
    <property type="match status" value="1"/>
</dbReference>
<comment type="similarity">
    <text evidence="1 7">Belongs to the AB hydrolase superfamily. Lipase family.</text>
</comment>
<evidence type="ECO:0000256" key="2">
    <source>
        <dbReference type="ARBA" id="ARBA00022729"/>
    </source>
</evidence>
<dbReference type="InterPro" id="IPR025483">
    <property type="entry name" value="Lipase_euk"/>
</dbReference>
<comment type="caution">
    <text evidence="10">The sequence shown here is derived from an EMBL/GenBank/DDBJ whole genome shotgun (WGS) entry which is preliminary data.</text>
</comment>